<organism evidence="1 2">
    <name type="scientific">Dreissena polymorpha</name>
    <name type="common">Zebra mussel</name>
    <name type="synonym">Mytilus polymorpha</name>
    <dbReference type="NCBI Taxonomy" id="45954"/>
    <lineage>
        <taxon>Eukaryota</taxon>
        <taxon>Metazoa</taxon>
        <taxon>Spiralia</taxon>
        <taxon>Lophotrochozoa</taxon>
        <taxon>Mollusca</taxon>
        <taxon>Bivalvia</taxon>
        <taxon>Autobranchia</taxon>
        <taxon>Heteroconchia</taxon>
        <taxon>Euheterodonta</taxon>
        <taxon>Imparidentia</taxon>
        <taxon>Neoheterodontei</taxon>
        <taxon>Myida</taxon>
        <taxon>Dreissenoidea</taxon>
        <taxon>Dreissenidae</taxon>
        <taxon>Dreissena</taxon>
    </lineage>
</organism>
<keyword evidence="2" id="KW-1185">Reference proteome</keyword>
<sequence length="83" mass="9227">MEEQAVTALIAIDVSAAFDTVDYDILLDVLQKQYGACGTALNWIDSYLRPRSCRISINSALYRRHVLWSVVSPMVVVLVHGST</sequence>
<reference evidence="1" key="1">
    <citation type="journal article" date="2019" name="bioRxiv">
        <title>The Genome of the Zebra Mussel, Dreissena polymorpha: A Resource for Invasive Species Research.</title>
        <authorList>
            <person name="McCartney M.A."/>
            <person name="Auch B."/>
            <person name="Kono T."/>
            <person name="Mallez S."/>
            <person name="Zhang Y."/>
            <person name="Obille A."/>
            <person name="Becker A."/>
            <person name="Abrahante J.E."/>
            <person name="Garbe J."/>
            <person name="Badalamenti J.P."/>
            <person name="Herman A."/>
            <person name="Mangelson H."/>
            <person name="Liachko I."/>
            <person name="Sullivan S."/>
            <person name="Sone E.D."/>
            <person name="Koren S."/>
            <person name="Silverstein K.A.T."/>
            <person name="Beckman K.B."/>
            <person name="Gohl D.M."/>
        </authorList>
    </citation>
    <scope>NUCLEOTIDE SEQUENCE</scope>
    <source>
        <strain evidence="1">Duluth1</strain>
        <tissue evidence="1">Whole animal</tissue>
    </source>
</reference>
<protein>
    <recommendedName>
        <fullName evidence="3">Reverse transcriptase domain-containing protein</fullName>
    </recommendedName>
</protein>
<accession>A0A9D4QYX6</accession>
<proteinExistence type="predicted"/>
<name>A0A9D4QYX6_DREPO</name>
<evidence type="ECO:0008006" key="3">
    <source>
        <dbReference type="Google" id="ProtNLM"/>
    </source>
</evidence>
<dbReference type="AlphaFoldDB" id="A0A9D4QYX6"/>
<evidence type="ECO:0000313" key="1">
    <source>
        <dbReference type="EMBL" id="KAH3848714.1"/>
    </source>
</evidence>
<dbReference type="Proteomes" id="UP000828390">
    <property type="component" value="Unassembled WGS sequence"/>
</dbReference>
<comment type="caution">
    <text evidence="1">The sequence shown here is derived from an EMBL/GenBank/DDBJ whole genome shotgun (WGS) entry which is preliminary data.</text>
</comment>
<gene>
    <name evidence="1" type="ORF">DPMN_091094</name>
</gene>
<reference evidence="1" key="2">
    <citation type="submission" date="2020-11" db="EMBL/GenBank/DDBJ databases">
        <authorList>
            <person name="McCartney M.A."/>
            <person name="Auch B."/>
            <person name="Kono T."/>
            <person name="Mallez S."/>
            <person name="Becker A."/>
            <person name="Gohl D.M."/>
            <person name="Silverstein K.A.T."/>
            <person name="Koren S."/>
            <person name="Bechman K.B."/>
            <person name="Herman A."/>
            <person name="Abrahante J.E."/>
            <person name="Garbe J."/>
        </authorList>
    </citation>
    <scope>NUCLEOTIDE SEQUENCE</scope>
    <source>
        <strain evidence="1">Duluth1</strain>
        <tissue evidence="1">Whole animal</tissue>
    </source>
</reference>
<evidence type="ECO:0000313" key="2">
    <source>
        <dbReference type="Proteomes" id="UP000828390"/>
    </source>
</evidence>
<dbReference type="EMBL" id="JAIWYP010000003">
    <property type="protein sequence ID" value="KAH3848714.1"/>
    <property type="molecule type" value="Genomic_DNA"/>
</dbReference>